<dbReference type="Pfam" id="PF10544">
    <property type="entry name" value="T5orf172"/>
    <property type="match status" value="1"/>
</dbReference>
<reference evidence="4 5" key="1">
    <citation type="submission" date="2015-06" db="EMBL/GenBank/DDBJ databases">
        <title>Talaromyces atroroseus IBT 11181 draft genome.</title>
        <authorList>
            <person name="Rasmussen K.B."/>
            <person name="Rasmussen S."/>
            <person name="Petersen B."/>
            <person name="Sicheritz-Ponten T."/>
            <person name="Mortensen U.H."/>
            <person name="Thrane U."/>
        </authorList>
    </citation>
    <scope>NUCLEOTIDE SEQUENCE [LARGE SCALE GENOMIC DNA]</scope>
    <source>
        <strain evidence="4 5">IBT 11181</strain>
    </source>
</reference>
<dbReference type="OrthoDB" id="3511049at2759"/>
<keyword evidence="2" id="KW-0472">Membrane</keyword>
<dbReference type="GeneID" id="31006211"/>
<dbReference type="STRING" id="1441469.A0A225AB99"/>
<feature type="compositionally biased region" description="Polar residues" evidence="1">
    <location>
        <begin position="179"/>
        <end position="191"/>
    </location>
</feature>
<feature type="region of interest" description="Disordered" evidence="1">
    <location>
        <begin position="42"/>
        <end position="197"/>
    </location>
</feature>
<dbReference type="Proteomes" id="UP000214365">
    <property type="component" value="Unassembled WGS sequence"/>
</dbReference>
<organism evidence="4 5">
    <name type="scientific">Talaromyces atroroseus</name>
    <dbReference type="NCBI Taxonomy" id="1441469"/>
    <lineage>
        <taxon>Eukaryota</taxon>
        <taxon>Fungi</taxon>
        <taxon>Dikarya</taxon>
        <taxon>Ascomycota</taxon>
        <taxon>Pezizomycotina</taxon>
        <taxon>Eurotiomycetes</taxon>
        <taxon>Eurotiomycetidae</taxon>
        <taxon>Eurotiales</taxon>
        <taxon>Trichocomaceae</taxon>
        <taxon>Talaromyces</taxon>
        <taxon>Talaromyces sect. Trachyspermi</taxon>
    </lineage>
</organism>
<evidence type="ECO:0000256" key="2">
    <source>
        <dbReference type="SAM" id="Phobius"/>
    </source>
</evidence>
<evidence type="ECO:0000259" key="3">
    <source>
        <dbReference type="SMART" id="SM00974"/>
    </source>
</evidence>
<feature type="domain" description="Bacteriophage T5 Orf172 DNA-binding" evidence="3">
    <location>
        <begin position="240"/>
        <end position="335"/>
    </location>
</feature>
<comment type="caution">
    <text evidence="4">The sequence shown here is derived from an EMBL/GenBank/DDBJ whole genome shotgun (WGS) entry which is preliminary data.</text>
</comment>
<feature type="compositionally biased region" description="Polar residues" evidence="1">
    <location>
        <begin position="50"/>
        <end position="61"/>
    </location>
</feature>
<sequence length="446" mass="51822">MIEPPAFNFLSLGNGNSDRLSSSIVPHPLRRFANKKLYGRISNRHRSKLNKPSPSRSSNRQRLQKWHSIYSRAKRGSPARNSVSGRRLCNTQSWTETSPNRPELEASSFSLSSSLLPSTPARKSQWESNISLDENENGIGRDSQTPSPIRNSPSYGRRTRRRDDSSRNKSHATSPVREFQSNPQPSSNTETCVRFEKYDSAGKDDTTIDVELMEKLRSGPKGQRYNKTLGAIYVKTLELQEFNGYVKIGYTGRSMKSRDSDVSPKGKNGTVKDEVDVTPGAQSRFLNAYHAEQIVHLELHNHRYNLIDFDKGKEYVRTEWFMVDVDEAHRIIDKWRQWLIREKPYYDNGKLTEFWNMRISQKNSHDAYKKTRHKSLHERWNSLLNPTWWERTHYKLVVGWGIIWMCWTKHRLFSSFCLVIFSYFMLSTIWSLSLILLVLLVNGQLA</sequence>
<dbReference type="InterPro" id="IPR018306">
    <property type="entry name" value="Phage_T5_Orf172_DNA-bd"/>
</dbReference>
<dbReference type="AlphaFoldDB" id="A0A225AB99"/>
<dbReference type="EMBL" id="LFMY01000010">
    <property type="protein sequence ID" value="OKL58301.1"/>
    <property type="molecule type" value="Genomic_DNA"/>
</dbReference>
<dbReference type="SMART" id="SM00974">
    <property type="entry name" value="T5orf172"/>
    <property type="match status" value="1"/>
</dbReference>
<name>A0A225AB99_TALAT</name>
<keyword evidence="2" id="KW-1133">Transmembrane helix</keyword>
<feature type="transmembrane region" description="Helical" evidence="2">
    <location>
        <begin position="412"/>
        <end position="441"/>
    </location>
</feature>
<keyword evidence="2" id="KW-0812">Transmembrane</keyword>
<feature type="compositionally biased region" description="Low complexity" evidence="1">
    <location>
        <begin position="107"/>
        <end position="118"/>
    </location>
</feature>
<evidence type="ECO:0000256" key="1">
    <source>
        <dbReference type="SAM" id="MobiDB-lite"/>
    </source>
</evidence>
<protein>
    <recommendedName>
        <fullName evidence="3">Bacteriophage T5 Orf172 DNA-binding domain-containing protein</fullName>
    </recommendedName>
</protein>
<feature type="compositionally biased region" description="Polar residues" evidence="1">
    <location>
        <begin position="79"/>
        <end position="100"/>
    </location>
</feature>
<keyword evidence="5" id="KW-1185">Reference proteome</keyword>
<accession>A0A225AB99</accession>
<proteinExistence type="predicted"/>
<dbReference type="RefSeq" id="XP_020118422.1">
    <property type="nucleotide sequence ID" value="XM_020269232.1"/>
</dbReference>
<evidence type="ECO:0000313" key="5">
    <source>
        <dbReference type="Proteomes" id="UP000214365"/>
    </source>
</evidence>
<gene>
    <name evidence="4" type="ORF">UA08_06456</name>
</gene>
<evidence type="ECO:0000313" key="4">
    <source>
        <dbReference type="EMBL" id="OKL58301.1"/>
    </source>
</evidence>